<dbReference type="FunFam" id="2.60.40.10:FF:000373">
    <property type="entry name" value="fibronectin type-III domain-containing protein 3A isoform X1"/>
    <property type="match status" value="1"/>
</dbReference>
<dbReference type="RefSeq" id="XP_040486713.1">
    <property type="nucleotide sequence ID" value="XM_040630779.1"/>
</dbReference>
<feature type="domain" description="Fibronectin type-III" evidence="9">
    <location>
        <begin position="493"/>
        <end position="589"/>
    </location>
</feature>
<keyword evidence="2 8" id="KW-0812">Transmembrane</keyword>
<evidence type="ECO:0000256" key="1">
    <source>
        <dbReference type="ARBA" id="ARBA00004167"/>
    </source>
</evidence>
<dbReference type="InterPro" id="IPR003961">
    <property type="entry name" value="FN3_dom"/>
</dbReference>
<protein>
    <submittedName>
        <fullName evidence="11">Fibronectin type III domain containing protein 3C1-like</fullName>
    </submittedName>
</protein>
<accession>A0A8M1FTM3</accession>
<comment type="subcellular location">
    <subcellularLocation>
        <location evidence="1">Membrane</location>
        <topology evidence="1">Single-pass membrane protein</topology>
    </subcellularLocation>
</comment>
<dbReference type="Gene3D" id="2.60.40.10">
    <property type="entry name" value="Immunoglobulins"/>
    <property type="match status" value="8"/>
</dbReference>
<feature type="region of interest" description="Disordered" evidence="7">
    <location>
        <begin position="346"/>
        <end position="479"/>
    </location>
</feature>
<feature type="compositionally biased region" description="Low complexity" evidence="7">
    <location>
        <begin position="368"/>
        <end position="408"/>
    </location>
</feature>
<evidence type="ECO:0000313" key="10">
    <source>
        <dbReference type="Proteomes" id="UP000261680"/>
    </source>
</evidence>
<name>A0A8M1FTM3_URSMA</name>
<evidence type="ECO:0000256" key="6">
    <source>
        <dbReference type="ARBA" id="ARBA00038207"/>
    </source>
</evidence>
<sequence length="1393" mass="152094">MAEHGLAPTLTEIPPIASVINGDPTHQMENYHMDTTVGTQYTTNYSQMAHPKKYTKWPSCPQYWIQQIILVQVNPGETLTIKSDDGNIQNIQGPADVPLMSPSGNLPPIYLPPGYMSQVVEDNGIRKIIIVPQTIDYNTTVPAPIQVSHFIAPSAPTYTQGPQLMYPAVQGEFPPPYIQEPLPQQLPPPPLPQLLPPQLPPLLPPPATFIYQEQHEIYSHGRANYNQFDERAANLGEHMKKKMREGQLGGHKNSYIVNNTSLLVNETNDFSSIPATPSTYTVDYAPSSYTVDNTLSTYTVENAPHTCTVDSASGTYTVDNTKSTYTVDNAPCTYTVTNAQNIYIADNTPSNSSTDHAPSTSTTDNALPSTSDSVPDPSSTNYVPNTSTSDSTPRPSPIDSTPSSSISDHAPNTPISESAPSTSAIDGALSASNAASNSNTASAHVETSHGKKWSAAGSGSIKQKPGGKQSKSPSSNAAEKECITEHGKLCYFNIEKPVVSDVQTRSAIISWKLCGAEKCDHTKSHVTFELAVSNSGKNGKYKNVYIGDGVIFTLLDLQPSTAYFIRITTIRNSAHRTMSEVVSFTTPGCEPDPPLAPKLINRSKSSLNLQWKGSNDNGSKINSFLLEWDEGKGEGFKSCYMGTMKQHKILKLNASTKYSFRLAAKNNFGLSDFSEIAVFHTSGTMPPTPSPPKLKEAGICDLSLEWCAPTNTNPNDSLTYVLEMEEAGSGLGFKPKYHGEDLSCTIRNLQRSTTYKCRIFAYNLEGRSNPSGEVKYTTCPDKPGSPKTPYIKGKIYAHRVKIGWEPPKDNGGTYISSYSLEVSENSDENSWNIIYNGTTKEFLYDHLQPGTTYKLRVFCTSPIGQSQPSDILTIQTPTLAPASCHPPPLNGEAKTRETNIKYDNHPNGNSEALADVKKAEDNQDDKQGRPSSKFGSHPLKSETAPVPIPPSQCGIPVLTCMGPTCVVVSWETPVCNGAEITEYRLEWRQGEESMHSIYTGPCLSYEVKGLIPATTYFCRVQAANVAGVGLFGETGTVTTPATVPAVVLMLHEVENKVPPKLASSCIAIQWEEPDCHGSPITGYNIEYGDRKIITVERVTECLLKNLQPDTTYKIRIQAINHYGLSPFSQSIRTKTKPLPPDPPHLDCVVYGHQSLKLKWCSSSSKGVLSNPISYNLLIGNQSGRFSIIYHGPCQTHKVHRLSEYTQYKFKIQACNEAGEGPLSGIYTFTTSKTPPATLKAPKLQHVNSNICEIKWESLEPIKGDPIVYNLQLISQKGTDLIYQGPNTSFSFSNFVTNSHYRFKVCAGRQYQNSAGIQEELWGPYSPSVLFSTHKQHPGPGKGGGGKGGSSTGEEKDEKPTIEMTDDTFVLILVIGFALVALLCAVTIQHFLIN</sequence>
<organism evidence="10 11">
    <name type="scientific">Ursus maritimus</name>
    <name type="common">Polar bear</name>
    <name type="synonym">Thalarctos maritimus</name>
    <dbReference type="NCBI Taxonomy" id="29073"/>
    <lineage>
        <taxon>Eukaryota</taxon>
        <taxon>Metazoa</taxon>
        <taxon>Chordata</taxon>
        <taxon>Craniata</taxon>
        <taxon>Vertebrata</taxon>
        <taxon>Euteleostomi</taxon>
        <taxon>Mammalia</taxon>
        <taxon>Eutheria</taxon>
        <taxon>Laurasiatheria</taxon>
        <taxon>Carnivora</taxon>
        <taxon>Caniformia</taxon>
        <taxon>Ursidae</taxon>
        <taxon>Ursus</taxon>
    </lineage>
</organism>
<dbReference type="Pfam" id="PF00041">
    <property type="entry name" value="fn3"/>
    <property type="match status" value="4"/>
</dbReference>
<dbReference type="SUPFAM" id="SSF49265">
    <property type="entry name" value="Fibronectin type III"/>
    <property type="match status" value="5"/>
</dbReference>
<dbReference type="PRINTS" id="PR00014">
    <property type="entry name" value="FNTYPEIII"/>
</dbReference>
<feature type="compositionally biased region" description="Low complexity" evidence="7">
    <location>
        <begin position="430"/>
        <end position="443"/>
    </location>
</feature>
<feature type="domain" description="Fibronectin type-III" evidence="9">
    <location>
        <begin position="782"/>
        <end position="879"/>
    </location>
</feature>
<dbReference type="InterPro" id="IPR050617">
    <property type="entry name" value="E3_ligase_FN3/SPRY"/>
</dbReference>
<dbReference type="KEGG" id="umr:103675828"/>
<dbReference type="GeneID" id="103675828"/>
<feature type="domain" description="Fibronectin type-III" evidence="9">
    <location>
        <begin position="1237"/>
        <end position="1335"/>
    </location>
</feature>
<comment type="similarity">
    <text evidence="6">Belongs to the FNDC3 family.</text>
</comment>
<evidence type="ECO:0000259" key="9">
    <source>
        <dbReference type="PROSITE" id="PS50853"/>
    </source>
</evidence>
<evidence type="ECO:0000256" key="2">
    <source>
        <dbReference type="ARBA" id="ARBA00022692"/>
    </source>
</evidence>
<feature type="region of interest" description="Disordered" evidence="7">
    <location>
        <begin position="918"/>
        <end position="946"/>
    </location>
</feature>
<feature type="compositionally biased region" description="Polar residues" evidence="7">
    <location>
        <begin position="413"/>
        <end position="424"/>
    </location>
</feature>
<evidence type="ECO:0000313" key="11">
    <source>
        <dbReference type="RefSeq" id="XP_040486713.1"/>
    </source>
</evidence>
<dbReference type="InterPro" id="IPR013783">
    <property type="entry name" value="Ig-like_fold"/>
</dbReference>
<dbReference type="GO" id="GO:0016020">
    <property type="term" value="C:membrane"/>
    <property type="evidence" value="ECO:0007669"/>
    <property type="project" value="UniProtKB-SubCell"/>
</dbReference>
<feature type="domain" description="Fibronectin type-III" evidence="9">
    <location>
        <begin position="1052"/>
        <end position="1138"/>
    </location>
</feature>
<reference evidence="11" key="2">
    <citation type="submission" date="2025-08" db="UniProtKB">
        <authorList>
            <consortium name="RefSeq"/>
        </authorList>
    </citation>
    <scope>IDENTIFICATION</scope>
    <source>
        <tissue evidence="11">Whole blood</tissue>
    </source>
</reference>
<evidence type="ECO:0000256" key="5">
    <source>
        <dbReference type="ARBA" id="ARBA00023136"/>
    </source>
</evidence>
<feature type="compositionally biased region" description="Gly residues" evidence="7">
    <location>
        <begin position="1339"/>
        <end position="1350"/>
    </location>
</feature>
<dbReference type="SMART" id="SM00060">
    <property type="entry name" value="FN3"/>
    <property type="match status" value="8"/>
</dbReference>
<evidence type="ECO:0000256" key="3">
    <source>
        <dbReference type="ARBA" id="ARBA00022737"/>
    </source>
</evidence>
<reference evidence="10" key="1">
    <citation type="submission" date="2024-06" db="UniProtKB">
        <authorList>
            <consortium name="RefSeq"/>
        </authorList>
    </citation>
    <scope>NUCLEOTIDE SEQUENCE [LARGE SCALE GENOMIC DNA]</scope>
</reference>
<feature type="domain" description="Fibronectin type-III" evidence="9">
    <location>
        <begin position="593"/>
        <end position="684"/>
    </location>
</feature>
<evidence type="ECO:0000256" key="8">
    <source>
        <dbReference type="SAM" id="Phobius"/>
    </source>
</evidence>
<feature type="domain" description="Fibronectin type-III" evidence="9">
    <location>
        <begin position="1139"/>
        <end position="1236"/>
    </location>
</feature>
<feature type="compositionally biased region" description="Low complexity" evidence="7">
    <location>
        <begin position="457"/>
        <end position="475"/>
    </location>
</feature>
<feature type="domain" description="Fibronectin type-III" evidence="9">
    <location>
        <begin position="949"/>
        <end position="1042"/>
    </location>
</feature>
<dbReference type="CDD" id="cd00063">
    <property type="entry name" value="FN3"/>
    <property type="match status" value="7"/>
</dbReference>
<feature type="compositionally biased region" description="Polar residues" evidence="7">
    <location>
        <begin position="346"/>
        <end position="367"/>
    </location>
</feature>
<evidence type="ECO:0000256" key="7">
    <source>
        <dbReference type="SAM" id="MobiDB-lite"/>
    </source>
</evidence>
<evidence type="ECO:0000256" key="4">
    <source>
        <dbReference type="ARBA" id="ARBA00022989"/>
    </source>
</evidence>
<keyword evidence="4 8" id="KW-1133">Transmembrane helix</keyword>
<dbReference type="PANTHER" id="PTHR24099:SF11">
    <property type="entry name" value="FIBRONECTIN TYPE III DOMAIN-CONTAINING 3BA-RELATED"/>
    <property type="match status" value="1"/>
</dbReference>
<feature type="region of interest" description="Disordered" evidence="7">
    <location>
        <begin position="1332"/>
        <end position="1359"/>
    </location>
</feature>
<dbReference type="InterPro" id="IPR036116">
    <property type="entry name" value="FN3_sf"/>
</dbReference>
<feature type="domain" description="Fibronectin type-III" evidence="9">
    <location>
        <begin position="688"/>
        <end position="781"/>
    </location>
</feature>
<dbReference type="PROSITE" id="PS50853">
    <property type="entry name" value="FN3"/>
    <property type="match status" value="8"/>
</dbReference>
<dbReference type="OrthoDB" id="443915at2759"/>
<keyword evidence="5 8" id="KW-0472">Membrane</keyword>
<dbReference type="PANTHER" id="PTHR24099">
    <property type="entry name" value="E3 UBIQUITIN-PROTEIN LIGASE TRIM36-RELATED"/>
    <property type="match status" value="1"/>
</dbReference>
<keyword evidence="10" id="KW-1185">Reference proteome</keyword>
<proteinExistence type="inferred from homology"/>
<feature type="compositionally biased region" description="Basic and acidic residues" evidence="7">
    <location>
        <begin position="918"/>
        <end position="928"/>
    </location>
</feature>
<feature type="transmembrane region" description="Helical" evidence="8">
    <location>
        <begin position="1368"/>
        <end position="1392"/>
    </location>
</feature>
<keyword evidence="3" id="KW-0677">Repeat</keyword>
<dbReference type="FunFam" id="2.60.40.10:FF:000180">
    <property type="entry name" value="Fibronectin type III domain containing 3A"/>
    <property type="match status" value="1"/>
</dbReference>
<dbReference type="Proteomes" id="UP000261680">
    <property type="component" value="Chromosome X"/>
</dbReference>
<gene>
    <name evidence="11" type="primary">LOC103675828</name>
</gene>